<proteinExistence type="predicted"/>
<dbReference type="EMBL" id="JAATJD010000002">
    <property type="protein sequence ID" value="NJB75041.1"/>
    <property type="molecule type" value="Genomic_DNA"/>
</dbReference>
<comment type="caution">
    <text evidence="1">The sequence shown here is derived from an EMBL/GenBank/DDBJ whole genome shotgun (WGS) entry which is preliminary data.</text>
</comment>
<evidence type="ECO:0000313" key="1">
    <source>
        <dbReference type="EMBL" id="NJB75041.1"/>
    </source>
</evidence>
<evidence type="ECO:0000313" key="2">
    <source>
        <dbReference type="Proteomes" id="UP000556869"/>
    </source>
</evidence>
<keyword evidence="2" id="KW-1185">Reference proteome</keyword>
<reference evidence="1 2" key="1">
    <citation type="submission" date="2020-03" db="EMBL/GenBank/DDBJ databases">
        <title>Genomic Encyclopedia of Type Strains, Phase IV (KMG-IV): sequencing the most valuable type-strain genomes for metagenomic binning, comparative biology and taxonomic classification.</title>
        <authorList>
            <person name="Goeker M."/>
        </authorList>
    </citation>
    <scope>NUCLEOTIDE SEQUENCE [LARGE SCALE GENOMIC DNA]</scope>
    <source>
        <strain evidence="1 2">DSM 18888</strain>
    </source>
</reference>
<dbReference type="Proteomes" id="UP000556869">
    <property type="component" value="Unassembled WGS sequence"/>
</dbReference>
<gene>
    <name evidence="1" type="ORF">GGR96_002133</name>
</gene>
<name>A0ABX0X0S8_9PROT</name>
<accession>A0ABX0X0S8</accession>
<protein>
    <submittedName>
        <fullName evidence="1">Uncharacterized protein</fullName>
    </submittedName>
</protein>
<sequence>MEAFRHYIQHLRQELAKPESITTPVWGSLSWVDPSDKLKCYTAMLGRSDGKVQNYSCVYDRQEQKWVSHVAINIKGTSFNIDPVVEEIQRTKSFVFQWLSDKSSKGMSINVEYPVFAMRIEI</sequence>
<organism evidence="1 2">
    <name type="scientific">Thalassospira tepidiphila</name>
    <dbReference type="NCBI Taxonomy" id="393657"/>
    <lineage>
        <taxon>Bacteria</taxon>
        <taxon>Pseudomonadati</taxon>
        <taxon>Pseudomonadota</taxon>
        <taxon>Alphaproteobacteria</taxon>
        <taxon>Rhodospirillales</taxon>
        <taxon>Thalassospiraceae</taxon>
        <taxon>Thalassospira</taxon>
    </lineage>
</organism>